<keyword evidence="3" id="KW-1185">Reference proteome</keyword>
<gene>
    <name evidence="2" type="ORF">FOZ63_002606</name>
</gene>
<evidence type="ECO:0000256" key="1">
    <source>
        <dbReference type="SAM" id="MobiDB-lite"/>
    </source>
</evidence>
<evidence type="ECO:0000313" key="2">
    <source>
        <dbReference type="EMBL" id="KAF4732233.1"/>
    </source>
</evidence>
<protein>
    <submittedName>
        <fullName evidence="2">Uncharacterized protein</fullName>
    </submittedName>
</protein>
<feature type="region of interest" description="Disordered" evidence="1">
    <location>
        <begin position="199"/>
        <end position="240"/>
    </location>
</feature>
<feature type="compositionally biased region" description="Low complexity" evidence="1">
    <location>
        <begin position="109"/>
        <end position="120"/>
    </location>
</feature>
<feature type="compositionally biased region" description="Basic and acidic residues" evidence="1">
    <location>
        <begin position="203"/>
        <end position="216"/>
    </location>
</feature>
<evidence type="ECO:0000313" key="3">
    <source>
        <dbReference type="Proteomes" id="UP000553632"/>
    </source>
</evidence>
<comment type="caution">
    <text evidence="2">The sequence shown here is derived from an EMBL/GenBank/DDBJ whole genome shotgun (WGS) entry which is preliminary data.</text>
</comment>
<accession>A0A7J6SHN2</accession>
<reference evidence="2 3" key="1">
    <citation type="submission" date="2020-04" db="EMBL/GenBank/DDBJ databases">
        <title>Perkinsus olseni comparative genomics.</title>
        <authorList>
            <person name="Bogema D.R."/>
        </authorList>
    </citation>
    <scope>NUCLEOTIDE SEQUENCE [LARGE SCALE GENOMIC DNA]</scope>
    <source>
        <strain evidence="2 3">ATCC PRA-207</strain>
    </source>
</reference>
<feature type="region of interest" description="Disordered" evidence="1">
    <location>
        <begin position="106"/>
        <end position="136"/>
    </location>
</feature>
<dbReference type="AlphaFoldDB" id="A0A7J6SHN2"/>
<proteinExistence type="predicted"/>
<name>A0A7J6SHN2_PEROL</name>
<organism evidence="2 3">
    <name type="scientific">Perkinsus olseni</name>
    <name type="common">Perkinsus atlanticus</name>
    <dbReference type="NCBI Taxonomy" id="32597"/>
    <lineage>
        <taxon>Eukaryota</taxon>
        <taxon>Sar</taxon>
        <taxon>Alveolata</taxon>
        <taxon>Perkinsozoa</taxon>
        <taxon>Perkinsea</taxon>
        <taxon>Perkinsida</taxon>
        <taxon>Perkinsidae</taxon>
        <taxon>Perkinsus</taxon>
    </lineage>
</organism>
<sequence length="240" mass="26597">MQRGRIRAEQMGTVWELVPEAPPSEPGPWTGVACWPCPNEDAYENLIFGEFQTSQLRNLEMEPDGGHDHNGFSEMGSKDIDDLNKADGHVPMMVGKPPKVRMAVNRPCSSGSTTPRSTSTFVSLGGRNGPEEDNTESAVEVKLTAMRKRFAIPPSPRRLEREASGAIARSRNLIRGVAEDSLRESEVSLLRTAQSARMLPLRSPREDVSALADRRPGRPLPPRVAPPPFTMRDLSIYERR</sequence>
<feature type="compositionally biased region" description="Pro residues" evidence="1">
    <location>
        <begin position="218"/>
        <end position="229"/>
    </location>
</feature>
<dbReference type="Proteomes" id="UP000553632">
    <property type="component" value="Unassembled WGS sequence"/>
</dbReference>
<dbReference type="EMBL" id="JABANO010018193">
    <property type="protein sequence ID" value="KAF4732233.1"/>
    <property type="molecule type" value="Genomic_DNA"/>
</dbReference>